<dbReference type="Proteomes" id="UP000176992">
    <property type="component" value="Unassembled WGS sequence"/>
</dbReference>
<dbReference type="InterPro" id="IPR032307">
    <property type="entry name" value="PepSY_TM-like_2"/>
</dbReference>
<dbReference type="EMBL" id="MFIV01000208">
    <property type="protein sequence ID" value="OGF97808.1"/>
    <property type="molecule type" value="Genomic_DNA"/>
</dbReference>
<evidence type="ECO:0008006" key="4">
    <source>
        <dbReference type="Google" id="ProtNLM"/>
    </source>
</evidence>
<evidence type="ECO:0000256" key="1">
    <source>
        <dbReference type="SAM" id="Phobius"/>
    </source>
</evidence>
<evidence type="ECO:0000313" key="3">
    <source>
        <dbReference type="Proteomes" id="UP000176992"/>
    </source>
</evidence>
<keyword evidence="1" id="KW-1133">Transmembrane helix</keyword>
<feature type="transmembrane region" description="Helical" evidence="1">
    <location>
        <begin position="12"/>
        <end position="30"/>
    </location>
</feature>
<feature type="transmembrane region" description="Helical" evidence="1">
    <location>
        <begin position="184"/>
        <end position="201"/>
    </location>
</feature>
<proteinExistence type="predicted"/>
<gene>
    <name evidence="2" type="ORF">A2Z86_00875</name>
</gene>
<dbReference type="AlphaFoldDB" id="A0A1F5YC88"/>
<accession>A0A1F5YC88</accession>
<protein>
    <recommendedName>
        <fullName evidence="4">PepSY domain-containing protein</fullName>
    </recommendedName>
</protein>
<keyword evidence="1" id="KW-0812">Transmembrane</keyword>
<name>A0A1F5YC88_9BACT</name>
<reference evidence="2 3" key="1">
    <citation type="journal article" date="2016" name="Nat. Commun.">
        <title>Thousands of microbial genomes shed light on interconnected biogeochemical processes in an aquifer system.</title>
        <authorList>
            <person name="Anantharaman K."/>
            <person name="Brown C.T."/>
            <person name="Hug L.A."/>
            <person name="Sharon I."/>
            <person name="Castelle C.J."/>
            <person name="Probst A.J."/>
            <person name="Thomas B.C."/>
            <person name="Singh A."/>
            <person name="Wilkins M.J."/>
            <person name="Karaoz U."/>
            <person name="Brodie E.L."/>
            <person name="Williams K.H."/>
            <person name="Hubbard S.S."/>
            <person name="Banfield J.F."/>
        </authorList>
    </citation>
    <scope>NUCLEOTIDE SEQUENCE [LARGE SCALE GENOMIC DNA]</scope>
</reference>
<dbReference type="Pfam" id="PF16357">
    <property type="entry name" value="PepSY_TM_like_2"/>
    <property type="match status" value="1"/>
</dbReference>
<sequence>MQKYCRKIHIYCGLALLPLILLFSVSGLMLNNPGWNITQYWSQRQETTSERIIEPPRATGDLERARELLRQLGLSGEIERTTSYPEGDHFDFQVVRPGRIIEVKCDLAEKKAAVKQIQTNQWGVLSMLHTFTGVRQNDPDKTRNWIMTTIWSATIDALALGLIVMVLSSLYLSILDEERRGLKLSALSLGLLTAIFFVYGLDWLF</sequence>
<evidence type="ECO:0000313" key="2">
    <source>
        <dbReference type="EMBL" id="OGF97808.1"/>
    </source>
</evidence>
<feature type="transmembrane region" description="Helical" evidence="1">
    <location>
        <begin position="150"/>
        <end position="172"/>
    </location>
</feature>
<comment type="caution">
    <text evidence="2">The sequence shown here is derived from an EMBL/GenBank/DDBJ whole genome shotgun (WGS) entry which is preliminary data.</text>
</comment>
<dbReference type="PANTHER" id="PTHR40115">
    <property type="entry name" value="INNER MEMBRANE PROTEIN WITH PEPSY TM HELIX"/>
    <property type="match status" value="1"/>
</dbReference>
<dbReference type="PANTHER" id="PTHR40115:SF1">
    <property type="entry name" value="INNER MEMBRANE PROTEIN WITH PEPSY TM HELIX"/>
    <property type="match status" value="1"/>
</dbReference>
<keyword evidence="1" id="KW-0472">Membrane</keyword>
<organism evidence="2 3">
    <name type="scientific">Candidatus Glassbacteria bacterium GWA2_58_10</name>
    <dbReference type="NCBI Taxonomy" id="1817865"/>
    <lineage>
        <taxon>Bacteria</taxon>
        <taxon>Candidatus Glassiibacteriota</taxon>
    </lineage>
</organism>